<dbReference type="SUPFAM" id="SSF53335">
    <property type="entry name" value="S-adenosyl-L-methionine-dependent methyltransferases"/>
    <property type="match status" value="1"/>
</dbReference>
<evidence type="ECO:0000313" key="3">
    <source>
        <dbReference type="Proteomes" id="UP001623592"/>
    </source>
</evidence>
<dbReference type="PANTHER" id="PTHR12526">
    <property type="entry name" value="GLYCOSYLTRANSFERASE"/>
    <property type="match status" value="1"/>
</dbReference>
<evidence type="ECO:0000313" key="2">
    <source>
        <dbReference type="EMBL" id="MFL0251644.1"/>
    </source>
</evidence>
<gene>
    <name evidence="2" type="ORF">ACJDT4_14570</name>
</gene>
<name>A0ABW8TGI3_9CLOT</name>
<dbReference type="RefSeq" id="WP_406788295.1">
    <property type="nucleotide sequence ID" value="NZ_JBJIAA010000011.1"/>
</dbReference>
<dbReference type="GO" id="GO:0016757">
    <property type="term" value="F:glycosyltransferase activity"/>
    <property type="evidence" value="ECO:0007669"/>
    <property type="project" value="UniProtKB-KW"/>
</dbReference>
<keyword evidence="2" id="KW-0808">Transferase</keyword>
<dbReference type="SUPFAM" id="SSF53756">
    <property type="entry name" value="UDP-Glycosyltransferase/glycogen phosphorylase"/>
    <property type="match status" value="1"/>
</dbReference>
<accession>A0ABW8TGI3</accession>
<dbReference type="InterPro" id="IPR001296">
    <property type="entry name" value="Glyco_trans_1"/>
</dbReference>
<comment type="caution">
    <text evidence="2">The sequence shown here is derived from an EMBL/GenBank/DDBJ whole genome shotgun (WGS) entry which is preliminary data.</text>
</comment>
<dbReference type="PANTHER" id="PTHR12526:SF630">
    <property type="entry name" value="GLYCOSYLTRANSFERASE"/>
    <property type="match status" value="1"/>
</dbReference>
<organism evidence="2 3">
    <name type="scientific">Clostridium neuense</name>
    <dbReference type="NCBI Taxonomy" id="1728934"/>
    <lineage>
        <taxon>Bacteria</taxon>
        <taxon>Bacillati</taxon>
        <taxon>Bacillota</taxon>
        <taxon>Clostridia</taxon>
        <taxon>Eubacteriales</taxon>
        <taxon>Clostridiaceae</taxon>
        <taxon>Clostridium</taxon>
    </lineage>
</organism>
<keyword evidence="3" id="KW-1185">Reference proteome</keyword>
<dbReference type="CDD" id="cd03801">
    <property type="entry name" value="GT4_PimA-like"/>
    <property type="match status" value="1"/>
</dbReference>
<dbReference type="Gene3D" id="3.40.50.2000">
    <property type="entry name" value="Glycogen Phosphorylase B"/>
    <property type="match status" value="2"/>
</dbReference>
<dbReference type="InterPro" id="IPR029063">
    <property type="entry name" value="SAM-dependent_MTases_sf"/>
</dbReference>
<proteinExistence type="predicted"/>
<dbReference type="Gene3D" id="3.40.50.720">
    <property type="entry name" value="NAD(P)-binding Rossmann-like Domain"/>
    <property type="match status" value="1"/>
</dbReference>
<dbReference type="EMBL" id="JBJIAA010000011">
    <property type="protein sequence ID" value="MFL0251644.1"/>
    <property type="molecule type" value="Genomic_DNA"/>
</dbReference>
<dbReference type="EC" id="2.4.-.-" evidence="2"/>
<sequence>MVYSSKKIIIFGASKAGERAYKILRSFNFKIVFFMDNDDRKFETFLCGIKIKSHSILSKIDVDEYLIVIASMFYDEISNQLDSYNLVKEKNYIEINKLIKYVLEDNMLSISKRLKSIDYEKKQTETILITLPRGLILGGIEKWSITVNEGLKSFNKNSHLVNLKPGIVSEIKGVYANNEIIDLNFEESDYICNLVRACNEIVKYLPCTIINNDSFEILQISYILKNIYPDSIKIISILHGDIPIVYYQNIMYSKIISKFLCVSKEIEKNLIKYLPERKNDIVSRVSPIEFSGARKNYTCAGEPIKVGFAGRLVKEQKRCDYLVKLIGKLESTKVKYEIHIAGSGPYYDVINKFIINENLKDKIKLYGLIPYDKMNNFWSKLDVYLNLSDYEGTSLSMLEAMGNGLVPIVTDVSGVELFIKNKMNGFIINKGDIESAEKIISYLYENRNFLDIYGSINKEIITEQCSVNNYVKYLLEL</sequence>
<keyword evidence="2" id="KW-0328">Glycosyltransferase</keyword>
<reference evidence="2 3" key="1">
    <citation type="submission" date="2024-11" db="EMBL/GenBank/DDBJ databases">
        <authorList>
            <person name="Heng Y.C."/>
            <person name="Lim A.C.H."/>
            <person name="Lee J.K.Y."/>
            <person name="Kittelmann S."/>
        </authorList>
    </citation>
    <scope>NUCLEOTIDE SEQUENCE [LARGE SCALE GENOMIC DNA]</scope>
    <source>
        <strain evidence="2 3">WILCCON 0114</strain>
    </source>
</reference>
<dbReference type="Pfam" id="PF00534">
    <property type="entry name" value="Glycos_transf_1"/>
    <property type="match status" value="1"/>
</dbReference>
<dbReference type="Proteomes" id="UP001623592">
    <property type="component" value="Unassembled WGS sequence"/>
</dbReference>
<protein>
    <submittedName>
        <fullName evidence="2">Glycosyltransferase</fullName>
        <ecNumber evidence="2">2.4.-.-</ecNumber>
    </submittedName>
</protein>
<evidence type="ECO:0000259" key="1">
    <source>
        <dbReference type="Pfam" id="PF00534"/>
    </source>
</evidence>
<feature type="domain" description="Glycosyl transferase family 1" evidence="1">
    <location>
        <begin position="298"/>
        <end position="451"/>
    </location>
</feature>